<gene>
    <name evidence="1" type="ORF">WH47_07268</name>
</gene>
<dbReference type="InterPro" id="IPR036397">
    <property type="entry name" value="RNaseH_sf"/>
</dbReference>
<organism evidence="1 2">
    <name type="scientific">Habropoda laboriosa</name>
    <dbReference type="NCBI Taxonomy" id="597456"/>
    <lineage>
        <taxon>Eukaryota</taxon>
        <taxon>Metazoa</taxon>
        <taxon>Ecdysozoa</taxon>
        <taxon>Arthropoda</taxon>
        <taxon>Hexapoda</taxon>
        <taxon>Insecta</taxon>
        <taxon>Pterygota</taxon>
        <taxon>Neoptera</taxon>
        <taxon>Endopterygota</taxon>
        <taxon>Hymenoptera</taxon>
        <taxon>Apocrita</taxon>
        <taxon>Aculeata</taxon>
        <taxon>Apoidea</taxon>
        <taxon>Anthophila</taxon>
        <taxon>Apidae</taxon>
        <taxon>Habropoda</taxon>
    </lineage>
</organism>
<evidence type="ECO:0000313" key="2">
    <source>
        <dbReference type="Proteomes" id="UP000053825"/>
    </source>
</evidence>
<evidence type="ECO:0000313" key="1">
    <source>
        <dbReference type="EMBL" id="KOC66199.1"/>
    </source>
</evidence>
<dbReference type="STRING" id="597456.A0A0L7R5V6"/>
<sequence length="55" mass="6581">MRFMHDGAPPHFSRPGRFPNKWIGRGGPINWPSRPPDLNPWDFYFWGTLWFATHQ</sequence>
<dbReference type="GO" id="GO:0003676">
    <property type="term" value="F:nucleic acid binding"/>
    <property type="evidence" value="ECO:0007669"/>
    <property type="project" value="InterPro"/>
</dbReference>
<reference evidence="1 2" key="1">
    <citation type="submission" date="2015-07" db="EMBL/GenBank/DDBJ databases">
        <title>The genome of Habropoda laboriosa.</title>
        <authorList>
            <person name="Pan H."/>
            <person name="Kapheim K."/>
        </authorList>
    </citation>
    <scope>NUCLEOTIDE SEQUENCE [LARGE SCALE GENOMIC DNA]</scope>
    <source>
        <strain evidence="1">0110345459</strain>
    </source>
</reference>
<proteinExistence type="predicted"/>
<dbReference type="PANTHER" id="PTHR47326">
    <property type="entry name" value="TRANSPOSABLE ELEMENT TC3 TRANSPOSASE-LIKE PROTEIN"/>
    <property type="match status" value="1"/>
</dbReference>
<dbReference type="PANTHER" id="PTHR47326:SF1">
    <property type="entry name" value="HTH PSQ-TYPE DOMAIN-CONTAINING PROTEIN"/>
    <property type="match status" value="1"/>
</dbReference>
<protein>
    <submittedName>
        <fullName evidence="1">Uncharacterized protein</fullName>
    </submittedName>
</protein>
<name>A0A0L7R5V6_9HYME</name>
<dbReference type="EMBL" id="KQ414648">
    <property type="protein sequence ID" value="KOC66199.1"/>
    <property type="molecule type" value="Genomic_DNA"/>
</dbReference>
<dbReference type="Proteomes" id="UP000053825">
    <property type="component" value="Unassembled WGS sequence"/>
</dbReference>
<accession>A0A0L7R5V6</accession>
<keyword evidence="2" id="KW-1185">Reference proteome</keyword>
<dbReference type="AlphaFoldDB" id="A0A0L7R5V6"/>
<dbReference type="Gene3D" id="3.30.420.10">
    <property type="entry name" value="Ribonuclease H-like superfamily/Ribonuclease H"/>
    <property type="match status" value="1"/>
</dbReference>